<reference evidence="3" key="1">
    <citation type="submission" date="2022-06" db="EMBL/GenBank/DDBJ databases">
        <title>Whole genome shotgun sequencing (WGS) of Rathayibacter sp. ZW T2_19, isolated from stored onions (Allium cepa).</title>
        <authorList>
            <person name="Stoll D.A."/>
            <person name="Huch M."/>
        </authorList>
    </citation>
    <scope>NUCLEOTIDE SEQUENCE</scope>
    <source>
        <strain evidence="3">ZW T2_19</strain>
    </source>
</reference>
<dbReference type="Pfam" id="PF01541">
    <property type="entry name" value="GIY-YIG"/>
    <property type="match status" value="1"/>
</dbReference>
<feature type="domain" description="GIY-YIG" evidence="2">
    <location>
        <begin position="1"/>
        <end position="75"/>
    </location>
</feature>
<dbReference type="PANTHER" id="PTHR34477">
    <property type="entry name" value="UPF0213 PROTEIN YHBQ"/>
    <property type="match status" value="1"/>
</dbReference>
<dbReference type="CDD" id="cd10456">
    <property type="entry name" value="GIY-YIG_UPF0213"/>
    <property type="match status" value="1"/>
</dbReference>
<dbReference type="AlphaFoldDB" id="A0A9X2IS77"/>
<dbReference type="SUPFAM" id="SSF82771">
    <property type="entry name" value="GIY-YIG endonuclease"/>
    <property type="match status" value="1"/>
</dbReference>
<dbReference type="InterPro" id="IPR050190">
    <property type="entry name" value="UPF0213_domain"/>
</dbReference>
<dbReference type="PROSITE" id="PS50164">
    <property type="entry name" value="GIY_YIG"/>
    <property type="match status" value="1"/>
</dbReference>
<proteinExistence type="inferred from homology"/>
<evidence type="ECO:0000259" key="2">
    <source>
        <dbReference type="PROSITE" id="PS50164"/>
    </source>
</evidence>
<evidence type="ECO:0000313" key="3">
    <source>
        <dbReference type="EMBL" id="MCM6761637.1"/>
    </source>
</evidence>
<dbReference type="Proteomes" id="UP001155240">
    <property type="component" value="Unassembled WGS sequence"/>
</dbReference>
<evidence type="ECO:0000256" key="1">
    <source>
        <dbReference type="ARBA" id="ARBA00007435"/>
    </source>
</evidence>
<organism evidence="3 4">
    <name type="scientific">Rathayibacter rubneri</name>
    <dbReference type="NCBI Taxonomy" id="2950106"/>
    <lineage>
        <taxon>Bacteria</taxon>
        <taxon>Bacillati</taxon>
        <taxon>Actinomycetota</taxon>
        <taxon>Actinomycetes</taxon>
        <taxon>Micrococcales</taxon>
        <taxon>Microbacteriaceae</taxon>
        <taxon>Rathayibacter</taxon>
    </lineage>
</organism>
<accession>A0A9X2IS77</accession>
<comment type="similarity">
    <text evidence="1">Belongs to the UPF0213 family.</text>
</comment>
<name>A0A9X2IS77_9MICO</name>
<sequence length="104" mass="11990">MASVYILRCSDGSYYVGSTRSLHRRVDAHIMGKGAAYTSRRLPVTLLWHQEFESIAEAFWWEKRIQNWSRAKREALMRGDYVALRAASKKVFRPPEEGAGDANR</sequence>
<dbReference type="Gene3D" id="3.40.1440.10">
    <property type="entry name" value="GIY-YIG endonuclease"/>
    <property type="match status" value="1"/>
</dbReference>
<keyword evidence="4" id="KW-1185">Reference proteome</keyword>
<dbReference type="PANTHER" id="PTHR34477:SF1">
    <property type="entry name" value="UPF0213 PROTEIN YHBQ"/>
    <property type="match status" value="1"/>
</dbReference>
<dbReference type="EMBL" id="JAMRYM010000009">
    <property type="protein sequence ID" value="MCM6761637.1"/>
    <property type="molecule type" value="Genomic_DNA"/>
</dbReference>
<dbReference type="InterPro" id="IPR035901">
    <property type="entry name" value="GIY-YIG_endonuc_sf"/>
</dbReference>
<comment type="caution">
    <text evidence="3">The sequence shown here is derived from an EMBL/GenBank/DDBJ whole genome shotgun (WGS) entry which is preliminary data.</text>
</comment>
<gene>
    <name evidence="3" type="ORF">NB037_04320</name>
</gene>
<dbReference type="RefSeq" id="WP_251944054.1">
    <property type="nucleotide sequence ID" value="NZ_JAMRYM010000009.1"/>
</dbReference>
<evidence type="ECO:0000313" key="4">
    <source>
        <dbReference type="Proteomes" id="UP001155240"/>
    </source>
</evidence>
<dbReference type="InterPro" id="IPR000305">
    <property type="entry name" value="GIY-YIG_endonuc"/>
</dbReference>
<protein>
    <submittedName>
        <fullName evidence="3">GIY-YIG nuclease family protein</fullName>
    </submittedName>
</protein>